<dbReference type="InterPro" id="IPR047930">
    <property type="entry name" value="Transpos_IS6"/>
</dbReference>
<dbReference type="EMBL" id="CP104067">
    <property type="protein sequence ID" value="WAH42920.1"/>
    <property type="molecule type" value="Genomic_DNA"/>
</dbReference>
<comment type="function">
    <text evidence="1">Involved in the transposition of the insertion sequence.</text>
</comment>
<name>A0ABY6ZLT6_9BACL</name>
<evidence type="ECO:0000313" key="6">
    <source>
        <dbReference type="EMBL" id="WAH42920.1"/>
    </source>
</evidence>
<protein>
    <submittedName>
        <fullName evidence="6">IS6 family transposase</fullName>
    </submittedName>
</protein>
<keyword evidence="3" id="KW-0238">DNA-binding</keyword>
<evidence type="ECO:0000256" key="1">
    <source>
        <dbReference type="ARBA" id="ARBA00002286"/>
    </source>
</evidence>
<accession>A0ABY6ZLT6</accession>
<keyword evidence="7" id="KW-1185">Reference proteome</keyword>
<dbReference type="PROSITE" id="PS50994">
    <property type="entry name" value="INTEGRASE"/>
    <property type="match status" value="1"/>
</dbReference>
<evidence type="ECO:0000259" key="5">
    <source>
        <dbReference type="PROSITE" id="PS50994"/>
    </source>
</evidence>
<dbReference type="InterPro" id="IPR001584">
    <property type="entry name" value="Integrase_cat-core"/>
</dbReference>
<proteinExistence type="predicted"/>
<dbReference type="Pfam" id="PF13610">
    <property type="entry name" value="DDE_Tnp_IS240"/>
    <property type="match status" value="1"/>
</dbReference>
<dbReference type="SUPFAM" id="SSF53098">
    <property type="entry name" value="Ribonuclease H-like"/>
    <property type="match status" value="1"/>
</dbReference>
<dbReference type="RefSeq" id="WP_268006797.1">
    <property type="nucleotide sequence ID" value="NZ_BSUT01000001.1"/>
</dbReference>
<dbReference type="InterPro" id="IPR052183">
    <property type="entry name" value="IS_Transposase"/>
</dbReference>
<dbReference type="NCBIfam" id="NF033587">
    <property type="entry name" value="transpos_IS6"/>
    <property type="match status" value="1"/>
</dbReference>
<evidence type="ECO:0000256" key="2">
    <source>
        <dbReference type="ARBA" id="ARBA00022578"/>
    </source>
</evidence>
<dbReference type="PANTHER" id="PTHR35528">
    <property type="entry name" value="BLL1675 PROTEIN"/>
    <property type="match status" value="1"/>
</dbReference>
<dbReference type="InterPro" id="IPR036397">
    <property type="entry name" value="RNaseH_sf"/>
</dbReference>
<sequence>MNTFKWKHFETHIILMAVRWYLRYSLSYRDIVELLKERGVQVSHTTIMRWVHQFGPELDKRIRRYLKPTTDSYRVDETYIKVKGKWTYLYRAVDSKGKTVDFMLSSSRDVKAAKRFFRKALSSPHNQTPRVITVDKNPAYPPALQQLKDETEIPQETSIRQTKYLNNMVEQDHRFIKKITNPMLGFKSFQTAESRLKGIEAMHILRKGQVEIQHSPVSSIVAFMDHLFDLSA</sequence>
<feature type="domain" description="Integrase catalytic" evidence="5">
    <location>
        <begin position="64"/>
        <end position="224"/>
    </location>
</feature>
<dbReference type="Proteomes" id="UP001164761">
    <property type="component" value="Chromosome"/>
</dbReference>
<gene>
    <name evidence="6" type="ORF">NZD89_05715</name>
</gene>
<evidence type="ECO:0000256" key="4">
    <source>
        <dbReference type="ARBA" id="ARBA00023172"/>
    </source>
</evidence>
<dbReference type="InterPro" id="IPR032874">
    <property type="entry name" value="DDE_dom"/>
</dbReference>
<evidence type="ECO:0000313" key="7">
    <source>
        <dbReference type="Proteomes" id="UP001164761"/>
    </source>
</evidence>
<dbReference type="Gene3D" id="3.30.420.10">
    <property type="entry name" value="Ribonuclease H-like superfamily/Ribonuclease H"/>
    <property type="match status" value="1"/>
</dbReference>
<evidence type="ECO:0000256" key="3">
    <source>
        <dbReference type="ARBA" id="ARBA00023125"/>
    </source>
</evidence>
<keyword evidence="2" id="KW-0815">Transposition</keyword>
<dbReference type="PANTHER" id="PTHR35528:SF3">
    <property type="entry name" value="BLL1675 PROTEIN"/>
    <property type="match status" value="1"/>
</dbReference>
<reference evidence="6" key="1">
    <citation type="submission" date="2022-08" db="EMBL/GenBank/DDBJ databases">
        <title>Alicyclobacillus fastidiosus DSM 17978, complete genome.</title>
        <authorList>
            <person name="Wang Q."/>
            <person name="Cai R."/>
            <person name="Wang Z."/>
        </authorList>
    </citation>
    <scope>NUCLEOTIDE SEQUENCE</scope>
    <source>
        <strain evidence="6">DSM 17978</strain>
    </source>
</reference>
<organism evidence="6 7">
    <name type="scientific">Alicyclobacillus fastidiosus</name>
    <dbReference type="NCBI Taxonomy" id="392011"/>
    <lineage>
        <taxon>Bacteria</taxon>
        <taxon>Bacillati</taxon>
        <taxon>Bacillota</taxon>
        <taxon>Bacilli</taxon>
        <taxon>Bacillales</taxon>
        <taxon>Alicyclobacillaceae</taxon>
        <taxon>Alicyclobacillus</taxon>
    </lineage>
</organism>
<keyword evidence="4" id="KW-0233">DNA recombination</keyword>
<dbReference type="InterPro" id="IPR012337">
    <property type="entry name" value="RNaseH-like_sf"/>
</dbReference>